<keyword evidence="7 9" id="KW-0862">Zinc</keyword>
<evidence type="ECO:0000256" key="6">
    <source>
        <dbReference type="ARBA" id="ARBA00022801"/>
    </source>
</evidence>
<evidence type="ECO:0000256" key="4">
    <source>
        <dbReference type="ARBA" id="ARBA00022670"/>
    </source>
</evidence>
<dbReference type="KEGG" id="amic:Ami3637_15420"/>
<reference evidence="11 12" key="1">
    <citation type="submission" date="2020-01" db="EMBL/GenBank/DDBJ databases">
        <title>Genomic analysis of Aminipila sp. CBA3637.</title>
        <authorList>
            <person name="Kim Y.B."/>
            <person name="Roh S.W."/>
        </authorList>
    </citation>
    <scope>NUCLEOTIDE SEQUENCE [LARGE SCALE GENOMIC DNA]</scope>
    <source>
        <strain evidence="11 12">CBA3637</strain>
    </source>
</reference>
<organism evidence="11 12">
    <name type="scientific">Aminipila terrae</name>
    <dbReference type="NCBI Taxonomy" id="2697030"/>
    <lineage>
        <taxon>Bacteria</taxon>
        <taxon>Bacillati</taxon>
        <taxon>Bacillota</taxon>
        <taxon>Clostridia</taxon>
        <taxon>Peptostreptococcales</taxon>
        <taxon>Anaerovoracaceae</taxon>
        <taxon>Aminipila</taxon>
    </lineage>
</organism>
<dbReference type="PRINTS" id="PR00932">
    <property type="entry name" value="AMINO1PTASE"/>
</dbReference>
<dbReference type="SUPFAM" id="SSF101821">
    <property type="entry name" value="Aminopeptidase/glucanase lid domain"/>
    <property type="match status" value="1"/>
</dbReference>
<dbReference type="GO" id="GO:0006508">
    <property type="term" value="P:proteolysis"/>
    <property type="evidence" value="ECO:0007669"/>
    <property type="project" value="UniProtKB-KW"/>
</dbReference>
<name>A0A6P1MIL8_9FIRM</name>
<evidence type="ECO:0000256" key="2">
    <source>
        <dbReference type="ARBA" id="ARBA00008290"/>
    </source>
</evidence>
<evidence type="ECO:0000256" key="3">
    <source>
        <dbReference type="ARBA" id="ARBA00022438"/>
    </source>
</evidence>
<dbReference type="AlphaFoldDB" id="A0A6P1MIL8"/>
<keyword evidence="5 9" id="KW-0479">Metal-binding</keyword>
<comment type="similarity">
    <text evidence="2 9">Belongs to the peptidase M18 family.</text>
</comment>
<dbReference type="NCBIfam" id="NF002600">
    <property type="entry name" value="PRK02256.1"/>
    <property type="match status" value="1"/>
</dbReference>
<sequence>MKNIKNNNEKKNLRKYGWQGADEVQKSMIGEFSEGYMDFLNRAKTERESVKEIVRLAEDAGFANISQKKTLAPGDRVYGINKGKSVFLAVIGTQSLLEGFHAVGAHIDAPRLDLKQNPLYEDGGMALFKTHYYGGIKKYQWTTTPLALHGVVAKTDGTIVDIKIGEEEEDPVFLITDLLPHLSGKQNAKKFSDGIIAENLNIVVGSMPLEDSEEEPVKSQILAILKDKYDIEEDDFRSAEIEAVPAVKARSLGFDKSMVAAYGQDDRVCAYTGLMAILNMKQTDKTAVGIFADKEEIGSMGNTGMHSKNFELFMMDLLEKTGIVHPYAMQRMFSASCALSADVTAAYDPTFSEVMEKNNASMMGKGVTIKKYTGARGKSGASDANAEFVGFIRGVFKNASVHYQSSEMGKVDEGGGGTIAYILADRGMEVLDCGVPIHSMHSPYESASKYDIYMAYLGYKAFLESK</sequence>
<dbReference type="SUPFAM" id="SSF53187">
    <property type="entry name" value="Zn-dependent exopeptidases"/>
    <property type="match status" value="1"/>
</dbReference>
<dbReference type="Proteomes" id="UP000463883">
    <property type="component" value="Chromosome"/>
</dbReference>
<dbReference type="EC" id="3.4.11.-" evidence="10"/>
<dbReference type="GO" id="GO:0005737">
    <property type="term" value="C:cytoplasm"/>
    <property type="evidence" value="ECO:0007669"/>
    <property type="project" value="UniProtKB-ARBA"/>
</dbReference>
<evidence type="ECO:0000256" key="9">
    <source>
        <dbReference type="RuleBase" id="RU004386"/>
    </source>
</evidence>
<accession>A0A6P1MIL8</accession>
<dbReference type="InterPro" id="IPR023358">
    <property type="entry name" value="Peptidase_M18_dom2"/>
</dbReference>
<evidence type="ECO:0000313" key="11">
    <source>
        <dbReference type="EMBL" id="QHI73581.1"/>
    </source>
</evidence>
<comment type="cofactor">
    <cofactor evidence="1 10">
        <name>Zn(2+)</name>
        <dbReference type="ChEBI" id="CHEBI:29105"/>
    </cofactor>
</comment>
<evidence type="ECO:0000256" key="8">
    <source>
        <dbReference type="ARBA" id="ARBA00023049"/>
    </source>
</evidence>
<keyword evidence="4 9" id="KW-0645">Protease</keyword>
<dbReference type="GO" id="GO:0008237">
    <property type="term" value="F:metallopeptidase activity"/>
    <property type="evidence" value="ECO:0007669"/>
    <property type="project" value="UniProtKB-KW"/>
</dbReference>
<dbReference type="RefSeq" id="WP_162363346.1">
    <property type="nucleotide sequence ID" value="NZ_CP047591.1"/>
</dbReference>
<keyword evidence="3 9" id="KW-0031">Aminopeptidase</keyword>
<keyword evidence="6 9" id="KW-0378">Hydrolase</keyword>
<gene>
    <name evidence="11" type="ORF">Ami3637_15420</name>
</gene>
<evidence type="ECO:0000256" key="1">
    <source>
        <dbReference type="ARBA" id="ARBA00001947"/>
    </source>
</evidence>
<proteinExistence type="inferred from homology"/>
<dbReference type="Gene3D" id="2.30.250.10">
    <property type="entry name" value="Aminopeptidase i, Domain 2"/>
    <property type="match status" value="1"/>
</dbReference>
<keyword evidence="8 9" id="KW-0482">Metalloprotease</keyword>
<evidence type="ECO:0000256" key="5">
    <source>
        <dbReference type="ARBA" id="ARBA00022723"/>
    </source>
</evidence>
<dbReference type="PANTHER" id="PTHR28570:SF2">
    <property type="entry name" value="M18 FAMILY AMINOPEPTIDASE 1-RELATED"/>
    <property type="match status" value="1"/>
</dbReference>
<evidence type="ECO:0000256" key="10">
    <source>
        <dbReference type="RuleBase" id="RU004387"/>
    </source>
</evidence>
<evidence type="ECO:0000313" key="12">
    <source>
        <dbReference type="Proteomes" id="UP000463883"/>
    </source>
</evidence>
<dbReference type="EMBL" id="CP047591">
    <property type="protein sequence ID" value="QHI73581.1"/>
    <property type="molecule type" value="Genomic_DNA"/>
</dbReference>
<dbReference type="Gene3D" id="3.40.630.10">
    <property type="entry name" value="Zn peptidases"/>
    <property type="match status" value="1"/>
</dbReference>
<dbReference type="GO" id="GO:0004177">
    <property type="term" value="F:aminopeptidase activity"/>
    <property type="evidence" value="ECO:0007669"/>
    <property type="project" value="UniProtKB-KW"/>
</dbReference>
<dbReference type="Pfam" id="PF02127">
    <property type="entry name" value="Peptidase_M18"/>
    <property type="match status" value="1"/>
</dbReference>
<dbReference type="GO" id="GO:0008270">
    <property type="term" value="F:zinc ion binding"/>
    <property type="evidence" value="ECO:0007669"/>
    <property type="project" value="InterPro"/>
</dbReference>
<dbReference type="InterPro" id="IPR001948">
    <property type="entry name" value="Peptidase_M18"/>
</dbReference>
<dbReference type="PANTHER" id="PTHR28570">
    <property type="entry name" value="ASPARTYL AMINOPEPTIDASE"/>
    <property type="match status" value="1"/>
</dbReference>
<keyword evidence="12" id="KW-1185">Reference proteome</keyword>
<protein>
    <recommendedName>
        <fullName evidence="10">M18 family aminopeptidase</fullName>
        <ecNumber evidence="10">3.4.11.-</ecNumber>
    </recommendedName>
</protein>
<evidence type="ECO:0000256" key="7">
    <source>
        <dbReference type="ARBA" id="ARBA00022833"/>
    </source>
</evidence>